<accession>A0A5S4ZQ06</accession>
<dbReference type="Pfam" id="PF03061">
    <property type="entry name" value="4HBT"/>
    <property type="match status" value="1"/>
</dbReference>
<dbReference type="EMBL" id="VNHM01000012">
    <property type="protein sequence ID" value="TYO94674.1"/>
    <property type="molecule type" value="Genomic_DNA"/>
</dbReference>
<dbReference type="AlphaFoldDB" id="A0A5S4ZQ06"/>
<sequence length="135" mass="14685">MADINLSDEIAVKIKDDPFPNYLGVEIIKVAPGYAKVSLKVQEHMTNIHRITHGGVVFTVADVALGNASNSHGPAAVAMNVNINYMRPSKPGDVLIATAEEVHLGRRTAHYRITVENEQGKLVATVQGLVFRENK</sequence>
<proteinExistence type="predicted"/>
<dbReference type="InterPro" id="IPR029069">
    <property type="entry name" value="HotDog_dom_sf"/>
</dbReference>
<dbReference type="SUPFAM" id="SSF54637">
    <property type="entry name" value="Thioesterase/thiol ester dehydrase-isomerase"/>
    <property type="match status" value="1"/>
</dbReference>
<evidence type="ECO:0000313" key="4">
    <source>
        <dbReference type="Proteomes" id="UP000323166"/>
    </source>
</evidence>
<dbReference type="NCBIfam" id="TIGR02286">
    <property type="entry name" value="PaaD"/>
    <property type="match status" value="1"/>
</dbReference>
<evidence type="ECO:0000313" key="3">
    <source>
        <dbReference type="EMBL" id="TYO94674.1"/>
    </source>
</evidence>
<evidence type="ECO:0000259" key="2">
    <source>
        <dbReference type="Pfam" id="PF03061"/>
    </source>
</evidence>
<keyword evidence="4" id="KW-1185">Reference proteome</keyword>
<organism evidence="3 4">
    <name type="scientific">Desulfallas thermosapovorans DSM 6562</name>
    <dbReference type="NCBI Taxonomy" id="1121431"/>
    <lineage>
        <taxon>Bacteria</taxon>
        <taxon>Bacillati</taxon>
        <taxon>Bacillota</taxon>
        <taxon>Clostridia</taxon>
        <taxon>Eubacteriales</taxon>
        <taxon>Desulfallaceae</taxon>
        <taxon>Desulfallas</taxon>
    </lineage>
</organism>
<dbReference type="InterPro" id="IPR003736">
    <property type="entry name" value="PAAI_dom"/>
</dbReference>
<reference evidence="3 4" key="1">
    <citation type="submission" date="2019-07" db="EMBL/GenBank/DDBJ databases">
        <title>Genomic Encyclopedia of Type Strains, Phase I: the one thousand microbial genomes (KMG-I) project.</title>
        <authorList>
            <person name="Kyrpides N."/>
        </authorList>
    </citation>
    <scope>NUCLEOTIDE SEQUENCE [LARGE SCALE GENOMIC DNA]</scope>
    <source>
        <strain evidence="3 4">DSM 6562</strain>
    </source>
</reference>
<dbReference type="Gene3D" id="3.10.129.10">
    <property type="entry name" value="Hotdog Thioesterase"/>
    <property type="match status" value="1"/>
</dbReference>
<dbReference type="InterPro" id="IPR052723">
    <property type="entry name" value="Acyl-CoA_thioesterase_PaaI"/>
</dbReference>
<dbReference type="InterPro" id="IPR006683">
    <property type="entry name" value="Thioestr_dom"/>
</dbReference>
<comment type="caution">
    <text evidence="3">The sequence shown here is derived from an EMBL/GenBank/DDBJ whole genome shotgun (WGS) entry which is preliminary data.</text>
</comment>
<keyword evidence="1" id="KW-0378">Hydrolase</keyword>
<dbReference type="PANTHER" id="PTHR42856:SF1">
    <property type="entry name" value="ACYL-COENZYME A THIOESTERASE PAAI"/>
    <property type="match status" value="1"/>
</dbReference>
<dbReference type="InterPro" id="IPR011973">
    <property type="entry name" value="PaaD"/>
</dbReference>
<feature type="domain" description="Thioesterase" evidence="2">
    <location>
        <begin position="51"/>
        <end position="124"/>
    </location>
</feature>
<dbReference type="RefSeq" id="WP_166512135.1">
    <property type="nucleotide sequence ID" value="NZ_VNHM01000012.1"/>
</dbReference>
<dbReference type="Proteomes" id="UP000323166">
    <property type="component" value="Unassembled WGS sequence"/>
</dbReference>
<gene>
    <name evidence="3" type="ORF">LX24_02141</name>
</gene>
<dbReference type="CDD" id="cd03443">
    <property type="entry name" value="PaaI_thioesterase"/>
    <property type="match status" value="1"/>
</dbReference>
<protein>
    <submittedName>
        <fullName evidence="3">Acyl-CoA thioesterase</fullName>
    </submittedName>
</protein>
<dbReference type="NCBIfam" id="TIGR00369">
    <property type="entry name" value="unchar_dom_1"/>
    <property type="match status" value="1"/>
</dbReference>
<dbReference type="PANTHER" id="PTHR42856">
    <property type="entry name" value="ACYL-COENZYME A THIOESTERASE PAAI"/>
    <property type="match status" value="1"/>
</dbReference>
<evidence type="ECO:0000256" key="1">
    <source>
        <dbReference type="ARBA" id="ARBA00022801"/>
    </source>
</evidence>
<name>A0A5S4ZQ06_9FIRM</name>
<dbReference type="GO" id="GO:0016289">
    <property type="term" value="F:acyl-CoA hydrolase activity"/>
    <property type="evidence" value="ECO:0007669"/>
    <property type="project" value="UniProtKB-ARBA"/>
</dbReference>